<dbReference type="InterPro" id="IPR042114">
    <property type="entry name" value="GatB_C_1"/>
</dbReference>
<dbReference type="FunFam" id="1.10.10.410:FF:000001">
    <property type="entry name" value="Aspartyl/glutamyl-tRNA(Asn/Gln) amidotransferase subunit B"/>
    <property type="match status" value="1"/>
</dbReference>
<dbReference type="PANTHER" id="PTHR11659:SF0">
    <property type="entry name" value="GLUTAMYL-TRNA(GLN) AMIDOTRANSFERASE SUBUNIT B, MITOCHONDRIAL"/>
    <property type="match status" value="1"/>
</dbReference>
<dbReference type="Gene3D" id="1.10.150.380">
    <property type="entry name" value="GatB domain, N-terminal subdomain"/>
    <property type="match status" value="1"/>
</dbReference>
<evidence type="ECO:0000256" key="4">
    <source>
        <dbReference type="ARBA" id="ARBA00022741"/>
    </source>
</evidence>
<gene>
    <name evidence="10" type="primary">gatB</name>
    <name evidence="12" type="ORF">A3D77_04750</name>
</gene>
<keyword evidence="5 10" id="KW-0067">ATP-binding</keyword>
<evidence type="ECO:0000256" key="2">
    <source>
        <dbReference type="ARBA" id="ARBA00011123"/>
    </source>
</evidence>
<organism evidence="12 13">
    <name type="scientific">Candidatus Gottesmanbacteria bacterium RIFCSPHIGHO2_02_FULL_39_11</name>
    <dbReference type="NCBI Taxonomy" id="1798382"/>
    <lineage>
        <taxon>Bacteria</taxon>
        <taxon>Candidatus Gottesmaniibacteriota</taxon>
    </lineage>
</organism>
<dbReference type="PANTHER" id="PTHR11659">
    <property type="entry name" value="GLUTAMYL-TRNA GLN AMIDOTRANSFERASE SUBUNIT B MITOCHONDRIAL AND PROKARYOTIC PET112-RELATED"/>
    <property type="match status" value="1"/>
</dbReference>
<dbReference type="SUPFAM" id="SSF89095">
    <property type="entry name" value="GatB/YqeY motif"/>
    <property type="match status" value="2"/>
</dbReference>
<dbReference type="STRING" id="1798382.A3D77_04750"/>
<sequence>MNNYTPIIGLEIHVELATKSKMFCGCDANYFGGKPNTHTCPVCLGLPGALPVPNKKAIEWCIRIGLALNCEIPLHSKFDRKNYFYPDLPKGYQISQYDKPFAVNGRLVIKPFARGPLTKTVRIRRVHMEEDTGKLIHATVDGEKCTLIDFNRSGVPLVEIVTEPDIRTSEEARDFLKKLHQIIRYLGVSDADMEKGSMRLEPNISIRRKSEKEKERKGEENLPKYKVEVKNINSFNFAKKAIDYEISRHIELLDSGETPKQETRGWDEKKNITYSQRSKEEAHDYRYFPEPDIPPIVLSEKEKKRIRETIPELPDARTERFIKDYGLSEYDASILIDDKDTSEYFEKSIQQITNNKQQITPKVIANWIINKKADKSTVSPEELIKLITAKQQKPQMDATDLDLIIKKVIEANPKAVGNYKSGKEGAIMYLIGQVMRKTKGKANASQVRNLLTNLLK</sequence>
<dbReference type="InterPro" id="IPR006075">
    <property type="entry name" value="Asn/Gln-tRNA_Trfase_suB/E_cat"/>
</dbReference>
<feature type="domain" description="Asn/Gln amidotransferase" evidence="11">
    <location>
        <begin position="343"/>
        <end position="455"/>
    </location>
</feature>
<dbReference type="GO" id="GO:0070681">
    <property type="term" value="P:glutaminyl-tRNAGln biosynthesis via transamidation"/>
    <property type="evidence" value="ECO:0007669"/>
    <property type="project" value="TreeGrafter"/>
</dbReference>
<accession>A0A1F5ZTG3</accession>
<dbReference type="AlphaFoldDB" id="A0A1F5ZTG3"/>
<comment type="caution">
    <text evidence="12">The sequence shown here is derived from an EMBL/GenBank/DDBJ whole genome shotgun (WGS) entry which is preliminary data.</text>
</comment>
<evidence type="ECO:0000256" key="9">
    <source>
        <dbReference type="ARBA" id="ARBA00047913"/>
    </source>
</evidence>
<dbReference type="PROSITE" id="PS01234">
    <property type="entry name" value="GATB"/>
    <property type="match status" value="1"/>
</dbReference>
<dbReference type="Pfam" id="PF02934">
    <property type="entry name" value="GatB_N"/>
    <property type="match status" value="1"/>
</dbReference>
<keyword evidence="6 10" id="KW-0648">Protein biosynthesis</keyword>
<dbReference type="SMART" id="SM00845">
    <property type="entry name" value="GatB_Yqey"/>
    <property type="match status" value="1"/>
</dbReference>
<evidence type="ECO:0000256" key="10">
    <source>
        <dbReference type="HAMAP-Rule" id="MF_00121"/>
    </source>
</evidence>
<dbReference type="InterPro" id="IPR017959">
    <property type="entry name" value="Asn/Gln-tRNA_amidoTrfase_suB/E"/>
</dbReference>
<dbReference type="Gene3D" id="1.10.10.410">
    <property type="match status" value="1"/>
</dbReference>
<dbReference type="GO" id="GO:0050566">
    <property type="term" value="F:asparaginyl-tRNA synthase (glutamine-hydrolyzing) activity"/>
    <property type="evidence" value="ECO:0007669"/>
    <property type="project" value="RHEA"/>
</dbReference>
<reference evidence="12 13" key="1">
    <citation type="journal article" date="2016" name="Nat. Commun.">
        <title>Thousands of microbial genomes shed light on interconnected biogeochemical processes in an aquifer system.</title>
        <authorList>
            <person name="Anantharaman K."/>
            <person name="Brown C.T."/>
            <person name="Hug L.A."/>
            <person name="Sharon I."/>
            <person name="Castelle C.J."/>
            <person name="Probst A.J."/>
            <person name="Thomas B.C."/>
            <person name="Singh A."/>
            <person name="Wilkins M.J."/>
            <person name="Karaoz U."/>
            <person name="Brodie E.L."/>
            <person name="Williams K.H."/>
            <person name="Hubbard S.S."/>
            <person name="Banfield J.F."/>
        </authorList>
    </citation>
    <scope>NUCLEOTIDE SEQUENCE [LARGE SCALE GENOMIC DNA]</scope>
</reference>
<dbReference type="GO" id="GO:0006412">
    <property type="term" value="P:translation"/>
    <property type="evidence" value="ECO:0007669"/>
    <property type="project" value="UniProtKB-UniRule"/>
</dbReference>
<name>A0A1F5ZTG3_9BACT</name>
<comment type="function">
    <text evidence="7 10">Allows the formation of correctly charged Asn-tRNA(Asn) or Gln-tRNA(Gln) through the transamidation of misacylated Asp-tRNA(Asn) or Glu-tRNA(Gln) in organisms which lack either or both of asparaginyl-tRNA or glutaminyl-tRNA synthetases. The reaction takes place in the presence of glutamine and ATP through an activated phospho-Asp-tRNA(Asn) or phospho-Glu-tRNA(Gln).</text>
</comment>
<dbReference type="InterPro" id="IPR017958">
    <property type="entry name" value="Gln-tRNA_amidoTrfase_suB_CS"/>
</dbReference>
<dbReference type="EMBL" id="MFJL01000018">
    <property type="protein sequence ID" value="OGG15750.1"/>
    <property type="molecule type" value="Genomic_DNA"/>
</dbReference>
<dbReference type="HAMAP" id="MF_00121">
    <property type="entry name" value="GatB"/>
    <property type="match status" value="1"/>
</dbReference>
<comment type="catalytic activity">
    <reaction evidence="9 10">
        <text>L-glutamyl-tRNA(Gln) + L-glutamine + ATP + H2O = L-glutaminyl-tRNA(Gln) + L-glutamate + ADP + phosphate + H(+)</text>
        <dbReference type="Rhea" id="RHEA:17521"/>
        <dbReference type="Rhea" id="RHEA-COMP:9681"/>
        <dbReference type="Rhea" id="RHEA-COMP:9684"/>
        <dbReference type="ChEBI" id="CHEBI:15377"/>
        <dbReference type="ChEBI" id="CHEBI:15378"/>
        <dbReference type="ChEBI" id="CHEBI:29985"/>
        <dbReference type="ChEBI" id="CHEBI:30616"/>
        <dbReference type="ChEBI" id="CHEBI:43474"/>
        <dbReference type="ChEBI" id="CHEBI:58359"/>
        <dbReference type="ChEBI" id="CHEBI:78520"/>
        <dbReference type="ChEBI" id="CHEBI:78521"/>
        <dbReference type="ChEBI" id="CHEBI:456216"/>
    </reaction>
</comment>
<evidence type="ECO:0000256" key="6">
    <source>
        <dbReference type="ARBA" id="ARBA00022917"/>
    </source>
</evidence>
<evidence type="ECO:0000313" key="13">
    <source>
        <dbReference type="Proteomes" id="UP000176923"/>
    </source>
</evidence>
<evidence type="ECO:0000256" key="7">
    <source>
        <dbReference type="ARBA" id="ARBA00024799"/>
    </source>
</evidence>
<dbReference type="Proteomes" id="UP000176923">
    <property type="component" value="Unassembled WGS sequence"/>
</dbReference>
<comment type="subunit">
    <text evidence="2 10">Heterotrimer of A, B and C subunits.</text>
</comment>
<protein>
    <recommendedName>
        <fullName evidence="10">Aspartyl/glutamyl-tRNA(Asn/Gln) amidotransferase subunit B</fullName>
        <shortName evidence="10">Asp/Glu-ADT subunit B</shortName>
        <ecNumber evidence="10">6.3.5.-</ecNumber>
    </recommendedName>
</protein>
<dbReference type="Pfam" id="PF02637">
    <property type="entry name" value="GatB_Yqey"/>
    <property type="match status" value="1"/>
</dbReference>
<evidence type="ECO:0000313" key="12">
    <source>
        <dbReference type="EMBL" id="OGG15750.1"/>
    </source>
</evidence>
<dbReference type="InterPro" id="IPR003789">
    <property type="entry name" value="Asn/Gln_tRNA_amidoTrase-B-like"/>
</dbReference>
<dbReference type="GO" id="GO:0005524">
    <property type="term" value="F:ATP binding"/>
    <property type="evidence" value="ECO:0007669"/>
    <property type="project" value="UniProtKB-KW"/>
</dbReference>
<dbReference type="InterPro" id="IPR014746">
    <property type="entry name" value="Gln_synth/guanido_kin_cat_dom"/>
</dbReference>
<keyword evidence="3 10" id="KW-0436">Ligase</keyword>
<dbReference type="NCBIfam" id="TIGR00133">
    <property type="entry name" value="gatB"/>
    <property type="match status" value="1"/>
</dbReference>
<evidence type="ECO:0000256" key="5">
    <source>
        <dbReference type="ARBA" id="ARBA00022840"/>
    </source>
</evidence>
<comment type="similarity">
    <text evidence="1 10">Belongs to the GatB/GatE family. GatB subfamily.</text>
</comment>
<dbReference type="InterPro" id="IPR023168">
    <property type="entry name" value="GatB_Yqey_C_2"/>
</dbReference>
<dbReference type="SUPFAM" id="SSF55931">
    <property type="entry name" value="Glutamine synthetase/guanido kinase"/>
    <property type="match status" value="1"/>
</dbReference>
<evidence type="ECO:0000259" key="11">
    <source>
        <dbReference type="SMART" id="SM00845"/>
    </source>
</evidence>
<dbReference type="NCBIfam" id="NF004014">
    <property type="entry name" value="PRK05477.1-4"/>
    <property type="match status" value="1"/>
</dbReference>
<evidence type="ECO:0000256" key="1">
    <source>
        <dbReference type="ARBA" id="ARBA00005306"/>
    </source>
</evidence>
<comment type="catalytic activity">
    <reaction evidence="8 10">
        <text>L-aspartyl-tRNA(Asn) + L-glutamine + ATP + H2O = L-asparaginyl-tRNA(Asn) + L-glutamate + ADP + phosphate + 2 H(+)</text>
        <dbReference type="Rhea" id="RHEA:14513"/>
        <dbReference type="Rhea" id="RHEA-COMP:9674"/>
        <dbReference type="Rhea" id="RHEA-COMP:9677"/>
        <dbReference type="ChEBI" id="CHEBI:15377"/>
        <dbReference type="ChEBI" id="CHEBI:15378"/>
        <dbReference type="ChEBI" id="CHEBI:29985"/>
        <dbReference type="ChEBI" id="CHEBI:30616"/>
        <dbReference type="ChEBI" id="CHEBI:43474"/>
        <dbReference type="ChEBI" id="CHEBI:58359"/>
        <dbReference type="ChEBI" id="CHEBI:78515"/>
        <dbReference type="ChEBI" id="CHEBI:78516"/>
        <dbReference type="ChEBI" id="CHEBI:456216"/>
    </reaction>
</comment>
<proteinExistence type="inferred from homology"/>
<dbReference type="InterPro" id="IPR018027">
    <property type="entry name" value="Asn/Gln_amidotransferase"/>
</dbReference>
<dbReference type="EC" id="6.3.5.-" evidence="10"/>
<evidence type="ECO:0000256" key="3">
    <source>
        <dbReference type="ARBA" id="ARBA00022598"/>
    </source>
</evidence>
<dbReference type="NCBIfam" id="NF004012">
    <property type="entry name" value="PRK05477.1-2"/>
    <property type="match status" value="1"/>
</dbReference>
<dbReference type="InterPro" id="IPR004413">
    <property type="entry name" value="GatB"/>
</dbReference>
<evidence type="ECO:0000256" key="8">
    <source>
        <dbReference type="ARBA" id="ARBA00047380"/>
    </source>
</evidence>
<keyword evidence="4 10" id="KW-0547">Nucleotide-binding</keyword>
<dbReference type="GO" id="GO:0050567">
    <property type="term" value="F:glutaminyl-tRNA synthase (glutamine-hydrolyzing) activity"/>
    <property type="evidence" value="ECO:0007669"/>
    <property type="project" value="UniProtKB-UniRule"/>
</dbReference>